<feature type="transmembrane region" description="Helical" evidence="9">
    <location>
        <begin position="787"/>
        <end position="813"/>
    </location>
</feature>
<keyword evidence="5 9" id="KW-1133">Transmembrane helix</keyword>
<evidence type="ECO:0000256" key="5">
    <source>
        <dbReference type="ARBA" id="ARBA00022989"/>
    </source>
</evidence>
<dbReference type="GO" id="GO:0005886">
    <property type="term" value="C:plasma membrane"/>
    <property type="evidence" value="ECO:0007669"/>
    <property type="project" value="UniProtKB-SubCell"/>
</dbReference>
<dbReference type="PANTHER" id="PTHR10796:SF112">
    <property type="entry name" value="PATCHED-RELATED PROTEIN 18"/>
    <property type="match status" value="1"/>
</dbReference>
<evidence type="ECO:0000313" key="11">
    <source>
        <dbReference type="EMBL" id="KAL3072383.1"/>
    </source>
</evidence>
<dbReference type="SUPFAM" id="SSF82866">
    <property type="entry name" value="Multidrug efflux transporter AcrB transmembrane domain"/>
    <property type="match status" value="2"/>
</dbReference>
<feature type="compositionally biased region" description="Basic and acidic residues" evidence="8">
    <location>
        <begin position="923"/>
        <end position="948"/>
    </location>
</feature>
<feature type="transmembrane region" description="Helical" evidence="9">
    <location>
        <begin position="691"/>
        <end position="710"/>
    </location>
</feature>
<protein>
    <recommendedName>
        <fullName evidence="10">SSD domain-containing protein</fullName>
    </recommendedName>
</protein>
<dbReference type="InterPro" id="IPR003392">
    <property type="entry name" value="PTHD_SSD"/>
</dbReference>
<feature type="compositionally biased region" description="Basic and acidic residues" evidence="8">
    <location>
        <begin position="963"/>
        <end position="980"/>
    </location>
</feature>
<comment type="similarity">
    <text evidence="2">Belongs to the patched family.</text>
</comment>
<dbReference type="InterPro" id="IPR000731">
    <property type="entry name" value="SSD"/>
</dbReference>
<comment type="subcellular location">
    <subcellularLocation>
        <location evidence="1">Cell membrane</location>
        <topology evidence="1">Multi-pass membrane protein</topology>
    </subcellularLocation>
</comment>
<evidence type="ECO:0000259" key="10">
    <source>
        <dbReference type="PROSITE" id="PS50156"/>
    </source>
</evidence>
<feature type="domain" description="SSD" evidence="10">
    <location>
        <begin position="265"/>
        <end position="422"/>
    </location>
</feature>
<evidence type="ECO:0000256" key="6">
    <source>
        <dbReference type="ARBA" id="ARBA00023136"/>
    </source>
</evidence>
<organism evidence="11 12">
    <name type="scientific">Heterodera trifolii</name>
    <dbReference type="NCBI Taxonomy" id="157864"/>
    <lineage>
        <taxon>Eukaryota</taxon>
        <taxon>Metazoa</taxon>
        <taxon>Ecdysozoa</taxon>
        <taxon>Nematoda</taxon>
        <taxon>Chromadorea</taxon>
        <taxon>Rhabditida</taxon>
        <taxon>Tylenchina</taxon>
        <taxon>Tylenchomorpha</taxon>
        <taxon>Tylenchoidea</taxon>
        <taxon>Heteroderidae</taxon>
        <taxon>Heteroderinae</taxon>
        <taxon>Heterodera</taxon>
    </lineage>
</organism>
<evidence type="ECO:0000256" key="1">
    <source>
        <dbReference type="ARBA" id="ARBA00004651"/>
    </source>
</evidence>
<dbReference type="FunFam" id="1.20.1640.10:FF:000013">
    <property type="entry name" value="PaTched Related family"/>
    <property type="match status" value="1"/>
</dbReference>
<feature type="transmembrane region" description="Helical" evidence="9">
    <location>
        <begin position="297"/>
        <end position="319"/>
    </location>
</feature>
<feature type="transmembrane region" description="Helical" evidence="9">
    <location>
        <begin position="28"/>
        <end position="50"/>
    </location>
</feature>
<keyword evidence="6 9" id="KW-0472">Membrane</keyword>
<reference evidence="11 12" key="1">
    <citation type="submission" date="2024-10" db="EMBL/GenBank/DDBJ databases">
        <authorList>
            <person name="Kim D."/>
        </authorList>
    </citation>
    <scope>NUCLEOTIDE SEQUENCE [LARGE SCALE GENOMIC DNA]</scope>
    <source>
        <strain evidence="11">BH-2024</strain>
    </source>
</reference>
<evidence type="ECO:0000313" key="12">
    <source>
        <dbReference type="Proteomes" id="UP001620626"/>
    </source>
</evidence>
<feature type="transmembrane region" description="Helical" evidence="9">
    <location>
        <begin position="745"/>
        <end position="766"/>
    </location>
</feature>
<dbReference type="AlphaFoldDB" id="A0ABD2I8A2"/>
<proteinExistence type="inferred from homology"/>
<evidence type="ECO:0000256" key="9">
    <source>
        <dbReference type="SAM" id="Phobius"/>
    </source>
</evidence>
<feature type="region of interest" description="Disordered" evidence="8">
    <location>
        <begin position="923"/>
        <end position="980"/>
    </location>
</feature>
<keyword evidence="3" id="KW-1003">Cell membrane</keyword>
<feature type="transmembrane region" description="Helical" evidence="9">
    <location>
        <begin position="474"/>
        <end position="497"/>
    </location>
</feature>
<keyword evidence="12" id="KW-1185">Reference proteome</keyword>
<sequence length="980" mass="109945">MGRLLCLPIGFSVADWAEEKTHRGFRRLGLFVSHWPWTTIIISVIVAIVLSTGVVNFKEVNNVRDHFSADNSPSRHEFLVAREFFKELGGLFHVVVAIEAADGGNLLRPRYIDKALEVEDFLQYKLKVEHEGVQYAYSDFCGAQCETSDAVNIFLTVFRDVQHRGKGNIKLTFPTIDVFGHRIYLANNIFQVQLNNRSHLVEGAKVITINFHAIFPNATMETVMKKWEHSVYNFAMNSRGDPLLKLHVTSEGLVSEEVRRTGIEVLPLMPISLSVIILFTVITSLKRDQIRSKPWEALVGVFCPILSVGASFGTLFWLGFEFLPILVVVPFLILAIGVDDVFIFLHCWAHTDPRKDLRERVADMLGSAGPSVTITSLTNWLSFTIGIATPTPAIRTFCLFISVAVLYAYLYQLFFYTAVMVIGAQREADERNAYLPCIKARAEKHTISKGKANENVGKLRTNLWRLGSDLVDRYVDFVMSWTARILLAISLIIYWAFSAYGVAQIKVGLTSEKLFLDDSPLLELVRLQNNVIFKEGGQMAVFVNSPGDLRKPSAIPKIMRILERFEQSNGSVGPSSTQMWLNTYLPFIGLQNRGSIDFRYKYLYDFFSIPEYHRWSHFVSLGPKEDCLNERPSCINKFFFSTGFQNAVAWSDRLVLLQRWRKLAADYSQLNLTVYEDFSMYADQLLSIPSVTIQTVAFALLCMTFVLVMFTPSISTILPGTACVLSINLGVFGLLFYWSIDLDPISMTTTLMAIGLSVDFVAHISFHYYKGEIEDSRERLRHALSSIAWPMLQAALSTVLSLMILVLIHAYMVQVFVKVVLLVVVLGLVHGLIVLPVVYAAIPFQKSSAIANGTSAEGSSTQSSTDSSHSTNTKAGDVKGAAGGTKGRTARKVSFKDALRIGPTQQKVQPIKIAVGFSPELQRKAKTKDENESNKEEKEKEWCRDSRRTKNSSNCQQQRWRTKMTENDGTKGAKRGESGG</sequence>
<dbReference type="PROSITE" id="PS50156">
    <property type="entry name" value="SSD"/>
    <property type="match status" value="1"/>
</dbReference>
<name>A0ABD2I8A2_9BILA</name>
<evidence type="ECO:0000256" key="3">
    <source>
        <dbReference type="ARBA" id="ARBA00022475"/>
    </source>
</evidence>
<dbReference type="InterPro" id="IPR051697">
    <property type="entry name" value="Patched_domain-protein"/>
</dbReference>
<feature type="transmembrane region" description="Helical" evidence="9">
    <location>
        <begin position="325"/>
        <end position="349"/>
    </location>
</feature>
<dbReference type="Pfam" id="PF02460">
    <property type="entry name" value="Patched"/>
    <property type="match status" value="1"/>
</dbReference>
<dbReference type="Proteomes" id="UP001620626">
    <property type="component" value="Unassembled WGS sequence"/>
</dbReference>
<feature type="transmembrane region" description="Helical" evidence="9">
    <location>
        <begin position="361"/>
        <end position="381"/>
    </location>
</feature>
<dbReference type="PANTHER" id="PTHR10796">
    <property type="entry name" value="PATCHED-RELATED"/>
    <property type="match status" value="1"/>
</dbReference>
<dbReference type="Gene3D" id="1.20.1640.10">
    <property type="entry name" value="Multidrug efflux transporter AcrB transmembrane domain"/>
    <property type="match status" value="2"/>
</dbReference>
<dbReference type="EMBL" id="JBICBT010001325">
    <property type="protein sequence ID" value="KAL3072383.1"/>
    <property type="molecule type" value="Genomic_DNA"/>
</dbReference>
<feature type="region of interest" description="Disordered" evidence="8">
    <location>
        <begin position="853"/>
        <end position="891"/>
    </location>
</feature>
<feature type="transmembrane region" description="Helical" evidence="9">
    <location>
        <begin position="393"/>
        <end position="416"/>
    </location>
</feature>
<evidence type="ECO:0000256" key="7">
    <source>
        <dbReference type="ARBA" id="ARBA00023180"/>
    </source>
</evidence>
<evidence type="ECO:0000256" key="4">
    <source>
        <dbReference type="ARBA" id="ARBA00022692"/>
    </source>
</evidence>
<evidence type="ECO:0000256" key="2">
    <source>
        <dbReference type="ARBA" id="ARBA00005585"/>
    </source>
</evidence>
<evidence type="ECO:0000256" key="8">
    <source>
        <dbReference type="SAM" id="MobiDB-lite"/>
    </source>
</evidence>
<keyword evidence="4 9" id="KW-0812">Transmembrane</keyword>
<feature type="transmembrane region" description="Helical" evidence="9">
    <location>
        <begin position="717"/>
        <end position="739"/>
    </location>
</feature>
<keyword evidence="7" id="KW-0325">Glycoprotein</keyword>
<feature type="compositionally biased region" description="Low complexity" evidence="8">
    <location>
        <begin position="854"/>
        <end position="873"/>
    </location>
</feature>
<gene>
    <name evidence="11" type="ORF">niasHT_034067</name>
</gene>
<accession>A0ABD2I8A2</accession>
<feature type="transmembrane region" description="Helical" evidence="9">
    <location>
        <begin position="819"/>
        <end position="842"/>
    </location>
</feature>
<comment type="caution">
    <text evidence="11">The sequence shown here is derived from an EMBL/GenBank/DDBJ whole genome shotgun (WGS) entry which is preliminary data.</text>
</comment>
<feature type="transmembrane region" description="Helical" evidence="9">
    <location>
        <begin position="265"/>
        <end position="285"/>
    </location>
</feature>